<dbReference type="CDD" id="cd01999">
    <property type="entry name" value="ASS"/>
    <property type="match status" value="1"/>
</dbReference>
<dbReference type="InterPro" id="IPR018223">
    <property type="entry name" value="Arginosuc_synth_CS"/>
</dbReference>
<evidence type="ECO:0000256" key="7">
    <source>
        <dbReference type="ARBA" id="ARBA00022605"/>
    </source>
</evidence>
<dbReference type="Pfam" id="PF00764">
    <property type="entry name" value="Arginosuc_synth"/>
    <property type="match status" value="1"/>
</dbReference>
<evidence type="ECO:0000256" key="2">
    <source>
        <dbReference type="ARBA" id="ARBA00011881"/>
    </source>
</evidence>
<dbReference type="InterPro" id="IPR024074">
    <property type="entry name" value="AS_cat/multimer_dom_body"/>
</dbReference>
<dbReference type="NCBIfam" id="TIGR00032">
    <property type="entry name" value="argG"/>
    <property type="match status" value="1"/>
</dbReference>
<evidence type="ECO:0000313" key="16">
    <source>
        <dbReference type="Proteomes" id="UP000809290"/>
    </source>
</evidence>
<dbReference type="Gene3D" id="3.90.1260.10">
    <property type="entry name" value="Argininosuccinate synthetase, chain A, domain 2"/>
    <property type="match status" value="1"/>
</dbReference>
<dbReference type="GO" id="GO:0000050">
    <property type="term" value="P:urea cycle"/>
    <property type="evidence" value="ECO:0007669"/>
    <property type="project" value="TreeGrafter"/>
</dbReference>
<dbReference type="GO" id="GO:0004055">
    <property type="term" value="F:argininosuccinate synthase activity"/>
    <property type="evidence" value="ECO:0007669"/>
    <property type="project" value="UniProtKB-UniRule"/>
</dbReference>
<evidence type="ECO:0000313" key="14">
    <source>
        <dbReference type="EMBL" id="PMD04531.1"/>
    </source>
</evidence>
<feature type="binding site" evidence="10">
    <location>
        <position position="175"/>
    </location>
    <ligand>
        <name>L-citrulline</name>
        <dbReference type="ChEBI" id="CHEBI:57743"/>
    </ligand>
</feature>
<name>A0A2N6VK58_9MICO</name>
<dbReference type="GO" id="GO:0005524">
    <property type="term" value="F:ATP binding"/>
    <property type="evidence" value="ECO:0007669"/>
    <property type="project" value="UniProtKB-UniRule"/>
</dbReference>
<dbReference type="InterPro" id="IPR048267">
    <property type="entry name" value="Arginosuc_syn_N"/>
</dbReference>
<feature type="binding site" evidence="10">
    <location>
        <position position="123"/>
    </location>
    <ligand>
        <name>L-citrulline</name>
        <dbReference type="ChEBI" id="CHEBI:57743"/>
    </ligand>
</feature>
<feature type="domain" description="Arginosuccinate synthase-like N-terminal" evidence="11">
    <location>
        <begin position="4"/>
        <end position="165"/>
    </location>
</feature>
<dbReference type="HAMAP" id="MF_00005">
    <property type="entry name" value="Arg_succ_synth_type1"/>
    <property type="match status" value="1"/>
</dbReference>
<organism evidence="14 15">
    <name type="scientific">Brevibacterium paucivorans</name>
    <dbReference type="NCBI Taxonomy" id="170994"/>
    <lineage>
        <taxon>Bacteria</taxon>
        <taxon>Bacillati</taxon>
        <taxon>Actinomycetota</taxon>
        <taxon>Actinomycetes</taxon>
        <taxon>Micrococcales</taxon>
        <taxon>Brevibacteriaceae</taxon>
        <taxon>Brevibacterium</taxon>
    </lineage>
</organism>
<feature type="binding site" evidence="10">
    <location>
        <position position="123"/>
    </location>
    <ligand>
        <name>L-aspartate</name>
        <dbReference type="ChEBI" id="CHEBI:29991"/>
    </ligand>
</feature>
<evidence type="ECO:0000313" key="13">
    <source>
        <dbReference type="EMBL" id="MBM7817174.1"/>
    </source>
</evidence>
<keyword evidence="7 10" id="KW-0028">Amino-acid biosynthesis</keyword>
<evidence type="ECO:0000259" key="12">
    <source>
        <dbReference type="Pfam" id="PF20979"/>
    </source>
</evidence>
<feature type="binding site" evidence="10">
    <location>
        <position position="119"/>
    </location>
    <ligand>
        <name>L-aspartate</name>
        <dbReference type="ChEBI" id="CHEBI:29991"/>
    </ligand>
</feature>
<comment type="subcellular location">
    <subcellularLocation>
        <location evidence="10">Cytoplasm</location>
    </subcellularLocation>
</comment>
<evidence type="ECO:0000256" key="3">
    <source>
        <dbReference type="ARBA" id="ARBA00012286"/>
    </source>
</evidence>
<evidence type="ECO:0000256" key="1">
    <source>
        <dbReference type="ARBA" id="ARBA00004967"/>
    </source>
</evidence>
<dbReference type="SUPFAM" id="SSF69864">
    <property type="entry name" value="Argininosuccinate synthetase, C-terminal domain"/>
    <property type="match status" value="1"/>
</dbReference>
<comment type="caution">
    <text evidence="14">The sequence shown here is derived from an EMBL/GenBank/DDBJ whole genome shotgun (WGS) entry which is preliminary data.</text>
</comment>
<dbReference type="InterPro" id="IPR048268">
    <property type="entry name" value="Arginosuc_syn_C"/>
</dbReference>
<protein>
    <recommendedName>
        <fullName evidence="3 10">Argininosuccinate synthase</fullName>
        <ecNumber evidence="3 10">6.3.4.5</ecNumber>
    </recommendedName>
    <alternativeName>
        <fullName evidence="10">Citrulline--aspartate ligase</fullName>
    </alternativeName>
</protein>
<gene>
    <name evidence="10" type="primary">argG</name>
    <name evidence="14" type="ORF">CJ199_11450</name>
    <name evidence="13" type="ORF">JOE56_001868</name>
</gene>
<feature type="binding site" evidence="10">
    <location>
        <position position="271"/>
    </location>
    <ligand>
        <name>L-citrulline</name>
        <dbReference type="ChEBI" id="CHEBI:57743"/>
    </ligand>
</feature>
<dbReference type="GO" id="GO:0000053">
    <property type="term" value="P:argininosuccinate metabolic process"/>
    <property type="evidence" value="ECO:0007669"/>
    <property type="project" value="TreeGrafter"/>
</dbReference>
<feature type="binding site" evidence="10">
    <location>
        <position position="127"/>
    </location>
    <ligand>
        <name>L-citrulline</name>
        <dbReference type="ChEBI" id="CHEBI:57743"/>
    </ligand>
</feature>
<dbReference type="Gene3D" id="3.40.50.620">
    <property type="entry name" value="HUPs"/>
    <property type="match status" value="1"/>
</dbReference>
<evidence type="ECO:0000256" key="6">
    <source>
        <dbReference type="ARBA" id="ARBA00022598"/>
    </source>
</evidence>
<dbReference type="PANTHER" id="PTHR11587">
    <property type="entry name" value="ARGININOSUCCINATE SYNTHASE"/>
    <property type="match status" value="1"/>
</dbReference>
<dbReference type="PROSITE" id="PS00565">
    <property type="entry name" value="ARGININOSUCCIN_SYN_2"/>
    <property type="match status" value="1"/>
</dbReference>
<keyword evidence="6 10" id="KW-0436">Ligase</keyword>
<feature type="binding site" evidence="10">
    <location>
        <position position="87"/>
    </location>
    <ligand>
        <name>L-citrulline</name>
        <dbReference type="ChEBI" id="CHEBI:57743"/>
    </ligand>
</feature>
<dbReference type="AlphaFoldDB" id="A0A2N6VK58"/>
<evidence type="ECO:0000259" key="11">
    <source>
        <dbReference type="Pfam" id="PF00764"/>
    </source>
</evidence>
<evidence type="ECO:0000256" key="4">
    <source>
        <dbReference type="ARBA" id="ARBA00022490"/>
    </source>
</evidence>
<dbReference type="Pfam" id="PF20979">
    <property type="entry name" value="Arginosuc_syn_C"/>
    <property type="match status" value="1"/>
</dbReference>
<dbReference type="Proteomes" id="UP000235598">
    <property type="component" value="Unassembled WGS sequence"/>
</dbReference>
<evidence type="ECO:0000313" key="15">
    <source>
        <dbReference type="Proteomes" id="UP000235598"/>
    </source>
</evidence>
<dbReference type="RefSeq" id="WP_102239601.1">
    <property type="nucleotide sequence ID" value="NZ_BAAAIM010000004.1"/>
</dbReference>
<dbReference type="PROSITE" id="PS00564">
    <property type="entry name" value="ARGININOSUCCIN_SYN_1"/>
    <property type="match status" value="1"/>
</dbReference>
<dbReference type="EC" id="6.3.4.5" evidence="3 10"/>
<comment type="catalytic activity">
    <reaction evidence="10">
        <text>L-citrulline + L-aspartate + ATP = 2-(N(omega)-L-arginino)succinate + AMP + diphosphate + H(+)</text>
        <dbReference type="Rhea" id="RHEA:10932"/>
        <dbReference type="ChEBI" id="CHEBI:15378"/>
        <dbReference type="ChEBI" id="CHEBI:29991"/>
        <dbReference type="ChEBI" id="CHEBI:30616"/>
        <dbReference type="ChEBI" id="CHEBI:33019"/>
        <dbReference type="ChEBI" id="CHEBI:57472"/>
        <dbReference type="ChEBI" id="CHEBI:57743"/>
        <dbReference type="ChEBI" id="CHEBI:456215"/>
        <dbReference type="EC" id="6.3.4.5"/>
    </reaction>
</comment>
<keyword evidence="16" id="KW-1185">Reference proteome</keyword>
<evidence type="ECO:0000256" key="10">
    <source>
        <dbReference type="HAMAP-Rule" id="MF_00005"/>
    </source>
</evidence>
<dbReference type="FunFam" id="3.40.50.620:FF:000038">
    <property type="entry name" value="Argininosuccinate synthase"/>
    <property type="match status" value="1"/>
</dbReference>
<comment type="subunit">
    <text evidence="2 10">Homotetramer.</text>
</comment>
<proteinExistence type="inferred from homology"/>
<feature type="binding site" evidence="10">
    <location>
        <position position="124"/>
    </location>
    <ligand>
        <name>L-aspartate</name>
        <dbReference type="ChEBI" id="CHEBI:29991"/>
    </ligand>
</feature>
<keyword evidence="5 10" id="KW-0055">Arginine biosynthesis</keyword>
<keyword evidence="9 10" id="KW-0067">ATP-binding</keyword>
<reference evidence="13 16" key="2">
    <citation type="submission" date="2021-01" db="EMBL/GenBank/DDBJ databases">
        <title>Sequencing the genomes of 1000 actinobacteria strains.</title>
        <authorList>
            <person name="Klenk H.-P."/>
        </authorList>
    </citation>
    <scope>NUCLEOTIDE SEQUENCE [LARGE SCALE GENOMIC DNA]</scope>
    <source>
        <strain evidence="13 16">DSM 13657</strain>
    </source>
</reference>
<evidence type="ECO:0000256" key="8">
    <source>
        <dbReference type="ARBA" id="ARBA00022741"/>
    </source>
</evidence>
<dbReference type="SUPFAM" id="SSF52402">
    <property type="entry name" value="Adenine nucleotide alpha hydrolases-like"/>
    <property type="match status" value="1"/>
</dbReference>
<dbReference type="GO" id="GO:0006526">
    <property type="term" value="P:L-arginine biosynthetic process"/>
    <property type="evidence" value="ECO:0007669"/>
    <property type="project" value="UniProtKB-UniRule"/>
</dbReference>
<comment type="pathway">
    <text evidence="1 10">Amino-acid biosynthesis; L-arginine biosynthesis; L-arginine from L-ornithine and carbamoyl phosphate: step 2/3.</text>
</comment>
<dbReference type="InterPro" id="IPR014729">
    <property type="entry name" value="Rossmann-like_a/b/a_fold"/>
</dbReference>
<dbReference type="OrthoDB" id="9801641at2"/>
<sequence length="402" mass="44102">MTERIVLAYSGGLDTSVAIGWIQEATGAEVVAMAVDVGQGGEDLDTIRQRALDCGAVEAYVADARDEFANEYCMPGLKANTLYMGAYPNVSALSRPVIAKHLVAAAKQFGASTVSHGCTGKGNDQVRFEVAITSLAPELKTIAPVRDLALTREAAIEYAERNELPIVTTKNNPFSIDQNVWGRAVETGFLEDIWNGPTKDVYDYTDDPAFPPPADELIITFEKGIPVAIDGNAVTPLEAIMQLNERAGRQGIGRIDIVEDRLVGIKSREVYEAPGAMTLIAAHQELENITLEREQARFKRTVDQRWTELVYDGQWFSELKGSLDAFIDDTQEHVSGDIRMILHGGRATVTGRRSENTLYDFNLATYDEGQSFDQSAARGFIDIYGLSSKQATARNQRLGYSH</sequence>
<accession>A0A2N6VK58</accession>
<feature type="binding site" evidence="10">
    <location>
        <position position="259"/>
    </location>
    <ligand>
        <name>L-citrulline</name>
        <dbReference type="ChEBI" id="CHEBI:57743"/>
    </ligand>
</feature>
<feature type="domain" description="Arginosuccinate synthase C-terminal" evidence="12">
    <location>
        <begin position="174"/>
        <end position="390"/>
    </location>
</feature>
<evidence type="ECO:0000256" key="9">
    <source>
        <dbReference type="ARBA" id="ARBA00022840"/>
    </source>
</evidence>
<dbReference type="PANTHER" id="PTHR11587:SF2">
    <property type="entry name" value="ARGININOSUCCINATE SYNTHASE"/>
    <property type="match status" value="1"/>
</dbReference>
<feature type="binding site" evidence="10">
    <location>
        <position position="117"/>
    </location>
    <ligand>
        <name>ATP</name>
        <dbReference type="ChEBI" id="CHEBI:30616"/>
    </ligand>
</feature>
<dbReference type="NCBIfam" id="NF001770">
    <property type="entry name" value="PRK00509.1"/>
    <property type="match status" value="1"/>
</dbReference>
<dbReference type="Proteomes" id="UP000809290">
    <property type="component" value="Unassembled WGS sequence"/>
</dbReference>
<dbReference type="InterPro" id="IPR001518">
    <property type="entry name" value="Arginosuc_synth"/>
</dbReference>
<dbReference type="FunFam" id="3.90.1260.10:FF:000007">
    <property type="entry name" value="Argininosuccinate synthase"/>
    <property type="match status" value="1"/>
</dbReference>
<dbReference type="EMBL" id="PNHK01000006">
    <property type="protein sequence ID" value="PMD04531.1"/>
    <property type="molecule type" value="Genomic_DNA"/>
</dbReference>
<dbReference type="Gene3D" id="1.20.5.470">
    <property type="entry name" value="Single helix bin"/>
    <property type="match status" value="1"/>
</dbReference>
<dbReference type="EMBL" id="JAFBCP010000001">
    <property type="protein sequence ID" value="MBM7817174.1"/>
    <property type="molecule type" value="Genomic_DNA"/>
</dbReference>
<comment type="caution">
    <text evidence="10">Lacks conserved residue(s) required for the propagation of feature annotation.</text>
</comment>
<evidence type="ECO:0000256" key="5">
    <source>
        <dbReference type="ARBA" id="ARBA00022571"/>
    </source>
</evidence>
<dbReference type="InterPro" id="IPR023434">
    <property type="entry name" value="Arginosuc_synth_type_1_subfam"/>
</dbReference>
<keyword evidence="4 10" id="KW-0963">Cytoplasm</keyword>
<dbReference type="GO" id="GO:0005737">
    <property type="term" value="C:cytoplasm"/>
    <property type="evidence" value="ECO:0007669"/>
    <property type="project" value="UniProtKB-SubCell"/>
</dbReference>
<keyword evidence="8 10" id="KW-0547">Nucleotide-binding</keyword>
<reference evidence="14 15" key="1">
    <citation type="submission" date="2017-09" db="EMBL/GenBank/DDBJ databases">
        <title>Bacterial strain isolated from the female urinary microbiota.</title>
        <authorList>
            <person name="Thomas-White K."/>
            <person name="Kumar N."/>
            <person name="Forster S."/>
            <person name="Putonti C."/>
            <person name="Lawley T."/>
            <person name="Wolfe A.J."/>
        </authorList>
    </citation>
    <scope>NUCLEOTIDE SEQUENCE [LARGE SCALE GENOMIC DNA]</scope>
    <source>
        <strain evidence="14 15">UMB1301</strain>
    </source>
</reference>
<feature type="binding site" evidence="10">
    <location>
        <begin position="8"/>
        <end position="16"/>
    </location>
    <ligand>
        <name>ATP</name>
        <dbReference type="ChEBI" id="CHEBI:30616"/>
    </ligand>
</feature>
<dbReference type="UniPathway" id="UPA00068">
    <property type="reaction ID" value="UER00113"/>
</dbReference>
<comment type="similarity">
    <text evidence="10">Belongs to the argininosuccinate synthase family. Type 1 subfamily.</text>
</comment>